<organism evidence="2 3">
    <name type="scientific">Neocallimastix californiae</name>
    <dbReference type="NCBI Taxonomy" id="1754190"/>
    <lineage>
        <taxon>Eukaryota</taxon>
        <taxon>Fungi</taxon>
        <taxon>Fungi incertae sedis</taxon>
        <taxon>Chytridiomycota</taxon>
        <taxon>Chytridiomycota incertae sedis</taxon>
        <taxon>Neocallimastigomycetes</taxon>
        <taxon>Neocallimastigales</taxon>
        <taxon>Neocallimastigaceae</taxon>
        <taxon>Neocallimastix</taxon>
    </lineage>
</organism>
<feature type="chain" id="PRO_5013186455" evidence="1">
    <location>
        <begin position="24"/>
        <end position="103"/>
    </location>
</feature>
<dbReference type="OrthoDB" id="2113957at2759"/>
<name>A0A1Y2EZ15_9FUNG</name>
<dbReference type="Proteomes" id="UP000193920">
    <property type="component" value="Unassembled WGS sequence"/>
</dbReference>
<accession>A0A1Y2EZ15</accession>
<evidence type="ECO:0000313" key="3">
    <source>
        <dbReference type="Proteomes" id="UP000193920"/>
    </source>
</evidence>
<evidence type="ECO:0000313" key="2">
    <source>
        <dbReference type="EMBL" id="ORY76823.1"/>
    </source>
</evidence>
<reference evidence="2 3" key="1">
    <citation type="submission" date="2016-08" db="EMBL/GenBank/DDBJ databases">
        <title>A Parts List for Fungal Cellulosomes Revealed by Comparative Genomics.</title>
        <authorList>
            <consortium name="DOE Joint Genome Institute"/>
            <person name="Haitjema C.H."/>
            <person name="Gilmore S.P."/>
            <person name="Henske J.K."/>
            <person name="Solomon K.V."/>
            <person name="De Groot R."/>
            <person name="Kuo A."/>
            <person name="Mondo S.J."/>
            <person name="Salamov A.A."/>
            <person name="Labutti K."/>
            <person name="Zhao Z."/>
            <person name="Chiniquy J."/>
            <person name="Barry K."/>
            <person name="Brewer H.M."/>
            <person name="Purvine S.O."/>
            <person name="Wright A.T."/>
            <person name="Boxma B."/>
            <person name="Van Alen T."/>
            <person name="Hackstein J.H."/>
            <person name="Baker S.E."/>
            <person name="Grigoriev I.V."/>
            <person name="O'Malley M.A."/>
        </authorList>
    </citation>
    <scope>NUCLEOTIDE SEQUENCE [LARGE SCALE GENOMIC DNA]</scope>
    <source>
        <strain evidence="2 3">G1</strain>
    </source>
</reference>
<proteinExistence type="predicted"/>
<protein>
    <submittedName>
        <fullName evidence="2">Uncharacterized protein</fullName>
    </submittedName>
</protein>
<keyword evidence="1" id="KW-0732">Signal</keyword>
<feature type="signal peptide" evidence="1">
    <location>
        <begin position="1"/>
        <end position="23"/>
    </location>
</feature>
<dbReference type="STRING" id="1754190.A0A1Y2EZ15"/>
<dbReference type="AlphaFoldDB" id="A0A1Y2EZ15"/>
<evidence type="ECO:0000256" key="1">
    <source>
        <dbReference type="SAM" id="SignalP"/>
    </source>
</evidence>
<gene>
    <name evidence="2" type="ORF">LY90DRAFT_400147</name>
</gene>
<keyword evidence="3" id="KW-1185">Reference proteome</keyword>
<dbReference type="EMBL" id="MCOG01000021">
    <property type="protein sequence ID" value="ORY76823.1"/>
    <property type="molecule type" value="Genomic_DNA"/>
</dbReference>
<feature type="non-terminal residue" evidence="2">
    <location>
        <position position="103"/>
    </location>
</feature>
<comment type="caution">
    <text evidence="2">The sequence shown here is derived from an EMBL/GenBank/DDBJ whole genome shotgun (WGS) entry which is preliminary data.</text>
</comment>
<sequence length="103" mass="10979">MTLLSQLLILLLLVFTEIQRIKGKVNGPCKSGNGVCVSTQSCSNSGGTYKSLFCPQDPDNIKCCNKNCKVSNGESGVCMFKSNCKGTTYTGYCPGGNDFLCCV</sequence>